<dbReference type="InterPro" id="IPR027806">
    <property type="entry name" value="HARBI1_dom"/>
</dbReference>
<dbReference type="Pfam" id="PF12776">
    <property type="entry name" value="Myb_DNA-bind_3"/>
    <property type="match status" value="1"/>
</dbReference>
<sequence length="291" mass="32762">MMGAHFYRSGETISRQFYACLLEILKLHVFLLKKPTPIQEDCDDERWKHFKNHLGSLDGTMILVNVPCEDRPKYRTRKGTLAMNVLGVCSPEMKFTYVLPGWEGSAHDGRILRDAISRPNGLKVPKGNLINVVYFIRMDESSASGGGRGRNKWFWNAEEDRVLVSALSDLAASPHIDSRLKTLVAKFRAISQILNTSGFVWDDERKMVSVERAIYDEYCKSHPSCKNLYGVSFPHFQELQNIYGKDYATGKPSEGYVEAINHLEKVAPSQVLLDSSDDEGVADSDTVNSPP</sequence>
<comment type="cofactor">
    <cofactor evidence="1">
        <name>a divalent metal cation</name>
        <dbReference type="ChEBI" id="CHEBI:60240"/>
    </cofactor>
</comment>
<proteinExistence type="predicted"/>
<accession>A0A803N3T5</accession>
<keyword evidence="2" id="KW-0479">Metal-binding</keyword>
<feature type="domain" description="Myb/SANT-like" evidence="4">
    <location>
        <begin position="173"/>
        <end position="218"/>
    </location>
</feature>
<dbReference type="PANTHER" id="PTHR48464">
    <property type="match status" value="1"/>
</dbReference>
<reference evidence="6" key="1">
    <citation type="journal article" date="2017" name="Nature">
        <title>The genome of Chenopodium quinoa.</title>
        <authorList>
            <person name="Jarvis D.E."/>
            <person name="Ho Y.S."/>
            <person name="Lightfoot D.J."/>
            <person name="Schmoeckel S.M."/>
            <person name="Li B."/>
            <person name="Borm T.J.A."/>
            <person name="Ohyanagi H."/>
            <person name="Mineta K."/>
            <person name="Michell C.T."/>
            <person name="Saber N."/>
            <person name="Kharbatia N.M."/>
            <person name="Rupper R.R."/>
            <person name="Sharp A.R."/>
            <person name="Dally N."/>
            <person name="Boughton B.A."/>
            <person name="Woo Y.H."/>
            <person name="Gao G."/>
            <person name="Schijlen E.G.W.M."/>
            <person name="Guo X."/>
            <person name="Momin A.A."/>
            <person name="Negrao S."/>
            <person name="Al-Babili S."/>
            <person name="Gehring C."/>
            <person name="Roessner U."/>
            <person name="Jung C."/>
            <person name="Murphy K."/>
            <person name="Arold S.T."/>
            <person name="Gojobori T."/>
            <person name="van der Linden C.G."/>
            <person name="van Loo E.N."/>
            <person name="Jellen E.N."/>
            <person name="Maughan P.J."/>
            <person name="Tester M."/>
        </authorList>
    </citation>
    <scope>NUCLEOTIDE SEQUENCE [LARGE SCALE GENOMIC DNA]</scope>
    <source>
        <strain evidence="6">cv. PI 614886</strain>
    </source>
</reference>
<evidence type="ECO:0000313" key="6">
    <source>
        <dbReference type="EnsemblPlants" id="AUR62040006-RA:cds"/>
    </source>
</evidence>
<dbReference type="Gramene" id="AUR62040006-RA">
    <property type="protein sequence ID" value="AUR62040006-RA:cds"/>
    <property type="gene ID" value="AUR62040006"/>
</dbReference>
<organism evidence="6 7">
    <name type="scientific">Chenopodium quinoa</name>
    <name type="common">Quinoa</name>
    <dbReference type="NCBI Taxonomy" id="63459"/>
    <lineage>
        <taxon>Eukaryota</taxon>
        <taxon>Viridiplantae</taxon>
        <taxon>Streptophyta</taxon>
        <taxon>Embryophyta</taxon>
        <taxon>Tracheophyta</taxon>
        <taxon>Spermatophyta</taxon>
        <taxon>Magnoliopsida</taxon>
        <taxon>eudicotyledons</taxon>
        <taxon>Gunneridae</taxon>
        <taxon>Pentapetalae</taxon>
        <taxon>Caryophyllales</taxon>
        <taxon>Chenopodiaceae</taxon>
        <taxon>Chenopodioideae</taxon>
        <taxon>Atripliceae</taxon>
        <taxon>Chenopodium</taxon>
    </lineage>
</organism>
<keyword evidence="7" id="KW-1185">Reference proteome</keyword>
<dbReference type="Proteomes" id="UP000596660">
    <property type="component" value="Unplaced"/>
</dbReference>
<evidence type="ECO:0000256" key="2">
    <source>
        <dbReference type="ARBA" id="ARBA00022723"/>
    </source>
</evidence>
<evidence type="ECO:0000313" key="7">
    <source>
        <dbReference type="Proteomes" id="UP000596660"/>
    </source>
</evidence>
<feature type="region of interest" description="Disordered" evidence="3">
    <location>
        <begin position="272"/>
        <end position="291"/>
    </location>
</feature>
<evidence type="ECO:0008006" key="8">
    <source>
        <dbReference type="Google" id="ProtNLM"/>
    </source>
</evidence>
<dbReference type="PANTHER" id="PTHR48464:SF1">
    <property type="entry name" value="MYB_SANT-LIKE DOMAIN-CONTAINING PROTEIN"/>
    <property type="match status" value="1"/>
</dbReference>
<dbReference type="GO" id="GO:0046872">
    <property type="term" value="F:metal ion binding"/>
    <property type="evidence" value="ECO:0007669"/>
    <property type="project" value="UniProtKB-KW"/>
</dbReference>
<evidence type="ECO:0000259" key="4">
    <source>
        <dbReference type="Pfam" id="PF12776"/>
    </source>
</evidence>
<evidence type="ECO:0000256" key="3">
    <source>
        <dbReference type="SAM" id="MobiDB-lite"/>
    </source>
</evidence>
<evidence type="ECO:0000256" key="1">
    <source>
        <dbReference type="ARBA" id="ARBA00001968"/>
    </source>
</evidence>
<dbReference type="EnsemblPlants" id="AUR62040006-RA">
    <property type="protein sequence ID" value="AUR62040006-RA:cds"/>
    <property type="gene ID" value="AUR62040006"/>
</dbReference>
<evidence type="ECO:0000259" key="5">
    <source>
        <dbReference type="Pfam" id="PF13359"/>
    </source>
</evidence>
<protein>
    <recommendedName>
        <fullName evidence="8">Transposase</fullName>
    </recommendedName>
</protein>
<name>A0A803N3T5_CHEQI</name>
<dbReference type="InterPro" id="IPR024752">
    <property type="entry name" value="Myb/SANT-like_dom"/>
</dbReference>
<dbReference type="AlphaFoldDB" id="A0A803N3T5"/>
<reference evidence="6" key="2">
    <citation type="submission" date="2021-03" db="UniProtKB">
        <authorList>
            <consortium name="EnsemblPlants"/>
        </authorList>
    </citation>
    <scope>IDENTIFICATION</scope>
</reference>
<dbReference type="Pfam" id="PF13359">
    <property type="entry name" value="DDE_Tnp_4"/>
    <property type="match status" value="1"/>
</dbReference>
<feature type="domain" description="DDE Tnp4" evidence="5">
    <location>
        <begin position="57"/>
        <end position="114"/>
    </location>
</feature>